<reference evidence="2 3" key="1">
    <citation type="submission" date="2016-10" db="EMBL/GenBank/DDBJ databases">
        <authorList>
            <person name="de Groot N.N."/>
        </authorList>
    </citation>
    <scope>NUCLEOTIDE SEQUENCE [LARGE SCALE GENOMIC DNA]</scope>
    <source>
        <strain evidence="2 3">CGMCC 1.7031</strain>
    </source>
</reference>
<dbReference type="EMBL" id="FMVF01000004">
    <property type="protein sequence ID" value="SCY18264.1"/>
    <property type="molecule type" value="Genomic_DNA"/>
</dbReference>
<feature type="chain" id="PRO_5011471639" description="Lipoprotein" evidence="1">
    <location>
        <begin position="24"/>
        <end position="147"/>
    </location>
</feature>
<name>A0A1G5DUA0_9FLAO</name>
<keyword evidence="1" id="KW-0732">Signal</keyword>
<dbReference type="OrthoDB" id="893802at2"/>
<gene>
    <name evidence="2" type="ORF">SAMN02927903_00837</name>
</gene>
<evidence type="ECO:0000313" key="2">
    <source>
        <dbReference type="EMBL" id="SCY18264.1"/>
    </source>
</evidence>
<evidence type="ECO:0000256" key="1">
    <source>
        <dbReference type="SAM" id="SignalP"/>
    </source>
</evidence>
<accession>A0A1G5DUA0</accession>
<proteinExistence type="predicted"/>
<dbReference type="STRING" id="490189.SAMN02927903_00837"/>
<dbReference type="PROSITE" id="PS51257">
    <property type="entry name" value="PROKAR_LIPOPROTEIN"/>
    <property type="match status" value="1"/>
</dbReference>
<sequence>MKKITLLLLAAFALISCSSDSDSQPEVHYEVIPITRCNMPYMMTSGETYEFEMIYRMPTTCHTYKGIFFEGNGNVKKVAIQTVVYQRPDCQLIDYTTNIQPAPEPQVSNYQFKATAPPGTVYTFKIWTGKDQDGEDTFYDVNVPVTN</sequence>
<dbReference type="Proteomes" id="UP000199354">
    <property type="component" value="Unassembled WGS sequence"/>
</dbReference>
<organism evidence="2 3">
    <name type="scientific">Flavobacterium caeni</name>
    <dbReference type="NCBI Taxonomy" id="490189"/>
    <lineage>
        <taxon>Bacteria</taxon>
        <taxon>Pseudomonadati</taxon>
        <taxon>Bacteroidota</taxon>
        <taxon>Flavobacteriia</taxon>
        <taxon>Flavobacteriales</taxon>
        <taxon>Flavobacteriaceae</taxon>
        <taxon>Flavobacterium</taxon>
    </lineage>
</organism>
<keyword evidence="3" id="KW-1185">Reference proteome</keyword>
<dbReference type="AlphaFoldDB" id="A0A1G5DUA0"/>
<dbReference type="RefSeq" id="WP_091141070.1">
    <property type="nucleotide sequence ID" value="NZ_FMVF01000004.1"/>
</dbReference>
<evidence type="ECO:0000313" key="3">
    <source>
        <dbReference type="Proteomes" id="UP000199354"/>
    </source>
</evidence>
<protein>
    <recommendedName>
        <fullName evidence="4">Lipoprotein</fullName>
    </recommendedName>
</protein>
<evidence type="ECO:0008006" key="4">
    <source>
        <dbReference type="Google" id="ProtNLM"/>
    </source>
</evidence>
<feature type="signal peptide" evidence="1">
    <location>
        <begin position="1"/>
        <end position="23"/>
    </location>
</feature>